<keyword evidence="5 6" id="KW-0539">Nucleus</keyword>
<sequence>FNLLHELHYIIRKIFLVRDWIATDFLRRLVAGVKSAPRHHRPCCCCCLPPRQAARPERRLDETTGESHAVSVTHKQNTGQQVERALDNLRISLEHEILLHPRYFGPNLLNTVKQKLFTEVEGTCTGKYGFVIAVTTIDNIGAGVIQPGRGFVLYPVKYKAIVFRPFKGEVVDAVVTQVNKVGLFTEIGPMSCFISRHSIPSEMEFDPNSNPPCYKTVDEDIVIQQDDEIRLKIVGTRVDKNDIVSVLFLHCVFLMMSSIFYPDTGKNNKKKVCRYF</sequence>
<organism evidence="9 10">
    <name type="scientific">Sparus aurata</name>
    <name type="common">Gilthead sea bream</name>
    <dbReference type="NCBI Taxonomy" id="8175"/>
    <lineage>
        <taxon>Eukaryota</taxon>
        <taxon>Metazoa</taxon>
        <taxon>Chordata</taxon>
        <taxon>Craniata</taxon>
        <taxon>Vertebrata</taxon>
        <taxon>Euteleostomi</taxon>
        <taxon>Actinopterygii</taxon>
        <taxon>Neopterygii</taxon>
        <taxon>Teleostei</taxon>
        <taxon>Neoteleostei</taxon>
        <taxon>Acanthomorphata</taxon>
        <taxon>Eupercaria</taxon>
        <taxon>Spariformes</taxon>
        <taxon>Sparidae</taxon>
        <taxon>Sparus</taxon>
    </lineage>
</organism>
<dbReference type="SUPFAM" id="SSF88798">
    <property type="entry name" value="N-terminal, heterodimerisation domain of RBP7 (RpoE)"/>
    <property type="match status" value="1"/>
</dbReference>
<dbReference type="GO" id="GO:0005665">
    <property type="term" value="C:RNA polymerase II, core complex"/>
    <property type="evidence" value="ECO:0007669"/>
    <property type="project" value="TreeGrafter"/>
</dbReference>
<dbReference type="Pfam" id="PF00575">
    <property type="entry name" value="S1"/>
    <property type="match status" value="1"/>
</dbReference>
<dbReference type="PANTHER" id="PTHR12709">
    <property type="entry name" value="DNA-DIRECTED RNA POLYMERASE II, III"/>
    <property type="match status" value="1"/>
</dbReference>
<comment type="function">
    <text evidence="6">DNA-dependent RNA polymerase which catalyzes the transcription of DNA into RNA using the four ribonucleoside triphosphates as substrates.</text>
</comment>
<dbReference type="Pfam" id="PF03876">
    <property type="entry name" value="SHS2_Rpb7-N"/>
    <property type="match status" value="1"/>
</dbReference>
<dbReference type="FunFam" id="3.30.1490.120:FF:000001">
    <property type="entry name" value="DNA-directed RNA polymerase II subunit RPB7"/>
    <property type="match status" value="1"/>
</dbReference>
<evidence type="ECO:0000256" key="2">
    <source>
        <dbReference type="ARBA" id="ARBA00009307"/>
    </source>
</evidence>
<protein>
    <recommendedName>
        <fullName evidence="6">DNA-directed RNA polymerase subunit</fullName>
    </recommendedName>
</protein>
<evidence type="ECO:0000259" key="8">
    <source>
        <dbReference type="SMART" id="SM00316"/>
    </source>
</evidence>
<reference evidence="9" key="2">
    <citation type="submission" date="2025-08" db="UniProtKB">
        <authorList>
            <consortium name="Ensembl"/>
        </authorList>
    </citation>
    <scope>IDENTIFICATION</scope>
</reference>
<evidence type="ECO:0000256" key="4">
    <source>
        <dbReference type="ARBA" id="ARBA00023163"/>
    </source>
</evidence>
<dbReference type="GO" id="GO:0045948">
    <property type="term" value="P:positive regulation of translational initiation"/>
    <property type="evidence" value="ECO:0007669"/>
    <property type="project" value="TreeGrafter"/>
</dbReference>
<evidence type="ECO:0000256" key="3">
    <source>
        <dbReference type="ARBA" id="ARBA00022478"/>
    </source>
</evidence>
<comment type="similarity">
    <text evidence="2">Belongs to the eukaryotic RPB7/RPC8 RNA polymerase subunit family.</text>
</comment>
<name>A0A671VSX1_SPAAU</name>
<evidence type="ECO:0000256" key="7">
    <source>
        <dbReference type="SAM" id="Phobius"/>
    </source>
</evidence>
<gene>
    <name evidence="9" type="primary">POLR2G</name>
    <name evidence="9" type="synonym">polr2g</name>
</gene>
<evidence type="ECO:0000256" key="1">
    <source>
        <dbReference type="ARBA" id="ARBA00004123"/>
    </source>
</evidence>
<dbReference type="PANTHER" id="PTHR12709:SF4">
    <property type="entry name" value="DNA-DIRECTED RNA POLYMERASE II SUBUNIT RPB7"/>
    <property type="match status" value="1"/>
</dbReference>
<dbReference type="Gene3D" id="3.30.1490.120">
    <property type="entry name" value="RNA polymerase Rpb7-like, N-terminal domain"/>
    <property type="match status" value="1"/>
</dbReference>
<keyword evidence="10" id="KW-1185">Reference proteome</keyword>
<dbReference type="Ensembl" id="ENSSAUT00010030402.1">
    <property type="protein sequence ID" value="ENSSAUP00010028822.1"/>
    <property type="gene ID" value="ENSSAUG00010012407.1"/>
</dbReference>
<comment type="subcellular location">
    <subcellularLocation>
        <location evidence="1 6">Nucleus</location>
    </subcellularLocation>
</comment>
<dbReference type="CDD" id="cd04462">
    <property type="entry name" value="S1_RNAPII_Rpb7"/>
    <property type="match status" value="1"/>
</dbReference>
<reference evidence="9" key="3">
    <citation type="submission" date="2025-09" db="UniProtKB">
        <authorList>
            <consortium name="Ensembl"/>
        </authorList>
    </citation>
    <scope>IDENTIFICATION</scope>
</reference>
<dbReference type="SUPFAM" id="SSF50249">
    <property type="entry name" value="Nucleic acid-binding proteins"/>
    <property type="match status" value="1"/>
</dbReference>
<accession>A0A671VSX1</accession>
<dbReference type="InterPro" id="IPR036898">
    <property type="entry name" value="RNA_pol_Rpb7-like_N_sf"/>
</dbReference>
<dbReference type="Proteomes" id="UP000472265">
    <property type="component" value="Chromosome 18"/>
</dbReference>
<feature type="domain" description="S1 motif" evidence="8">
    <location>
        <begin position="166"/>
        <end position="252"/>
    </location>
</feature>
<keyword evidence="4 6" id="KW-0804">Transcription</keyword>
<dbReference type="InParanoid" id="A0A671VSX1"/>
<keyword evidence="7" id="KW-0812">Transmembrane</keyword>
<dbReference type="AlphaFoldDB" id="A0A671VSX1"/>
<dbReference type="GO" id="GO:0031369">
    <property type="term" value="F:translation initiation factor binding"/>
    <property type="evidence" value="ECO:0007669"/>
    <property type="project" value="TreeGrafter"/>
</dbReference>
<dbReference type="GO" id="GO:0060213">
    <property type="term" value="P:positive regulation of nuclear-transcribed mRNA poly(A) tail shortening"/>
    <property type="evidence" value="ECO:0007669"/>
    <property type="project" value="TreeGrafter"/>
</dbReference>
<dbReference type="GO" id="GO:0000932">
    <property type="term" value="C:P-body"/>
    <property type="evidence" value="ECO:0007669"/>
    <property type="project" value="TreeGrafter"/>
</dbReference>
<dbReference type="GO" id="GO:0003697">
    <property type="term" value="F:single-stranded DNA binding"/>
    <property type="evidence" value="ECO:0007669"/>
    <property type="project" value="TreeGrafter"/>
</dbReference>
<evidence type="ECO:0000256" key="5">
    <source>
        <dbReference type="ARBA" id="ARBA00023242"/>
    </source>
</evidence>
<keyword evidence="7" id="KW-0472">Membrane</keyword>
<evidence type="ECO:0000256" key="6">
    <source>
        <dbReference type="RuleBase" id="RU369086"/>
    </source>
</evidence>
<proteinExistence type="inferred from homology"/>
<reference evidence="9" key="1">
    <citation type="submission" date="2021-04" db="EMBL/GenBank/DDBJ databases">
        <authorList>
            <consortium name="Wellcome Sanger Institute Data Sharing"/>
        </authorList>
    </citation>
    <scope>NUCLEOTIDE SEQUENCE [LARGE SCALE GENOMIC DNA]</scope>
</reference>
<dbReference type="InterPro" id="IPR045113">
    <property type="entry name" value="Rpb7-like"/>
</dbReference>
<dbReference type="InterPro" id="IPR005576">
    <property type="entry name" value="Rpb7-like_N"/>
</dbReference>
<dbReference type="GO" id="GO:0003727">
    <property type="term" value="F:single-stranded RNA binding"/>
    <property type="evidence" value="ECO:0007669"/>
    <property type="project" value="TreeGrafter"/>
</dbReference>
<keyword evidence="3 6" id="KW-0240">DNA-directed RNA polymerase</keyword>
<evidence type="ECO:0000313" key="10">
    <source>
        <dbReference type="Proteomes" id="UP000472265"/>
    </source>
</evidence>
<dbReference type="InterPro" id="IPR003029">
    <property type="entry name" value="S1_domain"/>
</dbReference>
<dbReference type="SMART" id="SM00316">
    <property type="entry name" value="S1"/>
    <property type="match status" value="1"/>
</dbReference>
<dbReference type="CDD" id="cd04329">
    <property type="entry name" value="RNAP_II_Rpb7_N"/>
    <property type="match status" value="1"/>
</dbReference>
<dbReference type="FunCoup" id="A0A671VSX1">
    <property type="interactions" value="1811"/>
</dbReference>
<feature type="transmembrane region" description="Helical" evidence="7">
    <location>
        <begin position="243"/>
        <end position="261"/>
    </location>
</feature>
<dbReference type="GO" id="GO:0006367">
    <property type="term" value="P:transcription initiation at RNA polymerase II promoter"/>
    <property type="evidence" value="ECO:0007669"/>
    <property type="project" value="TreeGrafter"/>
</dbReference>
<dbReference type="GeneTree" id="ENSGT00390000008975"/>
<dbReference type="FunFam" id="2.40.50.140:FF:000043">
    <property type="entry name" value="DNA-directed RNA polymerase II subunit RPB7"/>
    <property type="match status" value="1"/>
</dbReference>
<keyword evidence="7" id="KW-1133">Transmembrane helix</keyword>
<dbReference type="Gene3D" id="2.40.50.140">
    <property type="entry name" value="Nucleic acid-binding proteins"/>
    <property type="match status" value="1"/>
</dbReference>
<dbReference type="InterPro" id="IPR012340">
    <property type="entry name" value="NA-bd_OB-fold"/>
</dbReference>
<evidence type="ECO:0000313" key="9">
    <source>
        <dbReference type="Ensembl" id="ENSSAUP00010028822.1"/>
    </source>
</evidence>